<sequence length="309" mass="34561">MARTVISIDDNRREVTVSDLLGNPEIIPTRAIERLKNEFPAEDILTDGGTSNSLEFQFERNTQSYMDSDPEVIAEFGFFPTASPTSGEQVIGRAQKTGYKIEVSREMKDYNQRQEVDKRLDKAVNTFRRYNERQLWDALLDAGIPEIPVSVAWNQQGSDPRYDISLAMETVASGNATSIEDLNEPWDPNMIVMHKALAPVLVGSEKWNDVYTGNNSSESIRYTGLLPTKPMGLDALGVRYLNRNRVLILQKGAPGFFKDPRRLEATPMRGNGGDPLGGDNESYSSRISQIRFIGIDEPYSACWLTGVIS</sequence>
<reference evidence="2 3" key="1">
    <citation type="journal article" date="2003" name="Genome Res.">
        <title>Comparative complete genome sequence analysis of the amino acid replacements responsible for the thermostability of Corynebacterium efficiens.</title>
        <authorList>
            <person name="Nishio Y."/>
            <person name="Nakamura Y."/>
            <person name="Kawarabayasi Y."/>
            <person name="Usuda Y."/>
            <person name="Kimura E."/>
            <person name="Sugimoto S."/>
            <person name="Matsui K."/>
            <person name="Yamagishi A."/>
            <person name="Kikuchi H."/>
            <person name="Ikeo K."/>
            <person name="Gojobori T."/>
        </authorList>
    </citation>
    <scope>NUCLEOTIDE SEQUENCE [LARGE SCALE GENOMIC DNA]</scope>
    <source>
        <strain evidence="3">DSM 44549 / YS-314 / AJ 12310 / JCM 11189 / NBRC 100395</strain>
    </source>
</reference>
<feature type="region of interest" description="Disordered" evidence="1">
    <location>
        <begin position="261"/>
        <end position="280"/>
    </location>
</feature>
<keyword evidence="3" id="KW-1185">Reference proteome</keyword>
<dbReference type="AlphaFoldDB" id="Q8FRB6"/>
<evidence type="ECO:0008006" key="4">
    <source>
        <dbReference type="Google" id="ProtNLM"/>
    </source>
</evidence>
<dbReference type="HOGENOM" id="CLU_074766_0_0_11"/>
<evidence type="ECO:0000256" key="1">
    <source>
        <dbReference type="SAM" id="MobiDB-lite"/>
    </source>
</evidence>
<evidence type="ECO:0000313" key="3">
    <source>
        <dbReference type="Proteomes" id="UP000001409"/>
    </source>
</evidence>
<dbReference type="RefSeq" id="WP_006769468.1">
    <property type="nucleotide sequence ID" value="NC_004369.1"/>
</dbReference>
<name>Q8FRB6_COREF</name>
<dbReference type="Pfam" id="PF25209">
    <property type="entry name" value="Phage_capsid_4"/>
    <property type="match status" value="1"/>
</dbReference>
<protein>
    <recommendedName>
        <fullName evidence="4">Major capsid protein</fullName>
    </recommendedName>
</protein>
<accession>C8NLK3</accession>
<organism evidence="2 3">
    <name type="scientific">Corynebacterium efficiens (strain DSM 44549 / YS-314 / AJ 12310 / JCM 11189 / NBRC 100395)</name>
    <dbReference type="NCBI Taxonomy" id="196164"/>
    <lineage>
        <taxon>Bacteria</taxon>
        <taxon>Bacillati</taxon>
        <taxon>Actinomycetota</taxon>
        <taxon>Actinomycetes</taxon>
        <taxon>Mycobacteriales</taxon>
        <taxon>Corynebacteriaceae</taxon>
        <taxon>Corynebacterium</taxon>
    </lineage>
</organism>
<dbReference type="STRING" id="196164.gene:10741249"/>
<accession>Q8FRB6</accession>
<proteinExistence type="predicted"/>
<dbReference type="EMBL" id="BA000035">
    <property type="protein sequence ID" value="BAC17655.1"/>
    <property type="molecule type" value="Genomic_DNA"/>
</dbReference>
<dbReference type="OrthoDB" id="4410359at2"/>
<evidence type="ECO:0000313" key="2">
    <source>
        <dbReference type="EMBL" id="BAC17655.1"/>
    </source>
</evidence>
<dbReference type="Proteomes" id="UP000001409">
    <property type="component" value="Chromosome"/>
</dbReference>
<dbReference type="KEGG" id="cef:CE0845"/>
<dbReference type="eggNOG" id="ENOG50328WT">
    <property type="taxonomic scope" value="Bacteria"/>
</dbReference>